<feature type="transmembrane region" description="Helical" evidence="7">
    <location>
        <begin position="266"/>
        <end position="285"/>
    </location>
</feature>
<dbReference type="PANTHER" id="PTHR30183:SF3">
    <property type="entry name" value="MOLYBDENUM TRANSPORT SYSTEM PERMEASE PROTEIN MODB"/>
    <property type="match status" value="1"/>
</dbReference>
<keyword evidence="4 7" id="KW-0812">Transmembrane</keyword>
<evidence type="ECO:0000313" key="9">
    <source>
        <dbReference type="EMBL" id="MBL3680560.1"/>
    </source>
</evidence>
<dbReference type="PANTHER" id="PTHR30183">
    <property type="entry name" value="MOLYBDENUM TRANSPORT SYSTEM PERMEASE PROTEIN MODB"/>
    <property type="match status" value="1"/>
</dbReference>
<dbReference type="RefSeq" id="WP_202345829.1">
    <property type="nucleotide sequence ID" value="NZ_BAAAPI010000005.1"/>
</dbReference>
<keyword evidence="6 7" id="KW-0472">Membrane</keyword>
<feature type="transmembrane region" description="Helical" evidence="7">
    <location>
        <begin position="80"/>
        <end position="108"/>
    </location>
</feature>
<name>A0ABS1SJ54_9MICO</name>
<feature type="transmembrane region" description="Helical" evidence="7">
    <location>
        <begin position="164"/>
        <end position="183"/>
    </location>
</feature>
<dbReference type="InterPro" id="IPR000515">
    <property type="entry name" value="MetI-like"/>
</dbReference>
<feature type="transmembrane region" description="Helical" evidence="7">
    <location>
        <begin position="225"/>
        <end position="246"/>
    </location>
</feature>
<feature type="transmembrane region" description="Helical" evidence="7">
    <location>
        <begin position="35"/>
        <end position="60"/>
    </location>
</feature>
<dbReference type="Gene3D" id="1.10.3720.10">
    <property type="entry name" value="MetI-like"/>
    <property type="match status" value="1"/>
</dbReference>
<evidence type="ECO:0000256" key="3">
    <source>
        <dbReference type="ARBA" id="ARBA00022475"/>
    </source>
</evidence>
<evidence type="ECO:0000256" key="7">
    <source>
        <dbReference type="SAM" id="Phobius"/>
    </source>
</evidence>
<dbReference type="InterPro" id="IPR035906">
    <property type="entry name" value="MetI-like_sf"/>
</dbReference>
<reference evidence="9 10" key="1">
    <citation type="submission" date="2018-09" db="EMBL/GenBank/DDBJ databases">
        <title>Comparative genomics of Leucobacter spp.</title>
        <authorList>
            <person name="Reis A.C."/>
            <person name="Kolvenbach B.A."/>
            <person name="Corvini P.F.X."/>
            <person name="Nunes O.C."/>
        </authorList>
    </citation>
    <scope>NUCLEOTIDE SEQUENCE [LARGE SCALE GENOMIC DNA]</scope>
    <source>
        <strain evidence="9 10">TAN 31504</strain>
    </source>
</reference>
<dbReference type="Proteomes" id="UP001645859">
    <property type="component" value="Unassembled WGS sequence"/>
</dbReference>
<comment type="caution">
    <text evidence="9">The sequence shown here is derived from an EMBL/GenBank/DDBJ whole genome shotgun (WGS) entry which is preliminary data.</text>
</comment>
<evidence type="ECO:0000256" key="6">
    <source>
        <dbReference type="ARBA" id="ARBA00023136"/>
    </source>
</evidence>
<feature type="transmembrane region" description="Helical" evidence="7">
    <location>
        <begin position="120"/>
        <end position="144"/>
    </location>
</feature>
<sequence>MAVLEVTADRPSAGSRAADPIPAPRPYRAPRWPRVLAVLALLLLVTYLAVPMLAGLWFSFWVPGEGLTLTALTDALSSPAVMGSLGLSLGLSAASVVILLVILVPTVVLLHVSAQRFRPLVEVICMLPLVVPAIALVAGVMAVLRAGVDAGDTARAISQFLQDPSFPLVLLGCYVVVLLPFTFRIIDNALATIPVTQLLDSARGLGAPFPLAVLLVVAPNIRASLWYCAFFGLSAGLAEFTFSITLGFHTLSVELMTLSGSNFRTSIAVSLLVTLLSWALMILVLQASTRIAASRKASA</sequence>
<evidence type="ECO:0000259" key="8">
    <source>
        <dbReference type="PROSITE" id="PS50928"/>
    </source>
</evidence>
<keyword evidence="10" id="KW-1185">Reference proteome</keyword>
<evidence type="ECO:0000256" key="5">
    <source>
        <dbReference type="ARBA" id="ARBA00022989"/>
    </source>
</evidence>
<keyword evidence="2" id="KW-0813">Transport</keyword>
<evidence type="ECO:0000313" key="10">
    <source>
        <dbReference type="Proteomes" id="UP001645859"/>
    </source>
</evidence>
<evidence type="ECO:0000256" key="1">
    <source>
        <dbReference type="ARBA" id="ARBA00004651"/>
    </source>
</evidence>
<feature type="domain" description="ABC transmembrane type-1" evidence="8">
    <location>
        <begin position="85"/>
        <end position="284"/>
    </location>
</feature>
<proteinExistence type="predicted"/>
<organism evidence="9 10">
    <name type="scientific">Leucobacter chromiireducens subsp. solipictus</name>
    <dbReference type="NCBI Taxonomy" id="398235"/>
    <lineage>
        <taxon>Bacteria</taxon>
        <taxon>Bacillati</taxon>
        <taxon>Actinomycetota</taxon>
        <taxon>Actinomycetes</taxon>
        <taxon>Micrococcales</taxon>
        <taxon>Microbacteriaceae</taxon>
        <taxon>Leucobacter</taxon>
    </lineage>
</organism>
<dbReference type="PROSITE" id="PS50928">
    <property type="entry name" value="ABC_TM1"/>
    <property type="match status" value="1"/>
</dbReference>
<accession>A0ABS1SJ54</accession>
<comment type="subcellular location">
    <subcellularLocation>
        <location evidence="1">Cell membrane</location>
        <topology evidence="1">Multi-pass membrane protein</topology>
    </subcellularLocation>
</comment>
<keyword evidence="3" id="KW-1003">Cell membrane</keyword>
<protein>
    <submittedName>
        <fullName evidence="9">ABC transporter permease</fullName>
    </submittedName>
</protein>
<evidence type="ECO:0000256" key="2">
    <source>
        <dbReference type="ARBA" id="ARBA00022448"/>
    </source>
</evidence>
<keyword evidence="5 7" id="KW-1133">Transmembrane helix</keyword>
<dbReference type="EMBL" id="QYAC01000008">
    <property type="protein sequence ID" value="MBL3680560.1"/>
    <property type="molecule type" value="Genomic_DNA"/>
</dbReference>
<dbReference type="SUPFAM" id="SSF161098">
    <property type="entry name" value="MetI-like"/>
    <property type="match status" value="1"/>
</dbReference>
<evidence type="ECO:0000256" key="4">
    <source>
        <dbReference type="ARBA" id="ARBA00022692"/>
    </source>
</evidence>
<gene>
    <name evidence="9" type="ORF">D3230_14860</name>
</gene>